<dbReference type="EMBL" id="BDIP01006233">
    <property type="protein sequence ID" value="GCA64127.1"/>
    <property type="molecule type" value="Genomic_DNA"/>
</dbReference>
<feature type="non-terminal residue" evidence="1">
    <location>
        <position position="116"/>
    </location>
</feature>
<sequence>MDELPGDDKAHLSSLKGLRADLDTVVAEYTRIGKDPATSGNTKRRHQNALLDGDGMDILKRMKTTFSSLKSTEDLAHQQMSAVVLESAAVLAAGSARGANQKLYREATETRSSIYK</sequence>
<dbReference type="AlphaFoldDB" id="A0A391NS97"/>
<keyword evidence="2" id="KW-1185">Reference proteome</keyword>
<comment type="caution">
    <text evidence="1">The sequence shown here is derived from an EMBL/GenBank/DDBJ whole genome shotgun (WGS) entry which is preliminary data.</text>
</comment>
<reference evidence="1 2" key="1">
    <citation type="journal article" date="2018" name="PLoS ONE">
        <title>The draft genome of Kipferlia bialata reveals reductive genome evolution in fornicate parasites.</title>
        <authorList>
            <person name="Tanifuji G."/>
            <person name="Takabayashi S."/>
            <person name="Kume K."/>
            <person name="Takagi M."/>
            <person name="Nakayama T."/>
            <person name="Kamikawa R."/>
            <person name="Inagaki Y."/>
            <person name="Hashimoto T."/>
        </authorList>
    </citation>
    <scope>NUCLEOTIDE SEQUENCE [LARGE SCALE GENOMIC DNA]</scope>
    <source>
        <strain evidence="1">NY0173</strain>
    </source>
</reference>
<protein>
    <submittedName>
        <fullName evidence="1">Uncharacterized protein</fullName>
    </submittedName>
</protein>
<proteinExistence type="predicted"/>
<gene>
    <name evidence="1" type="ORF">KIPB_013288</name>
</gene>
<dbReference type="Proteomes" id="UP000265618">
    <property type="component" value="Unassembled WGS sequence"/>
</dbReference>
<accession>A0A391NS97</accession>
<organism evidence="1 2">
    <name type="scientific">Kipferlia bialata</name>
    <dbReference type="NCBI Taxonomy" id="797122"/>
    <lineage>
        <taxon>Eukaryota</taxon>
        <taxon>Metamonada</taxon>
        <taxon>Carpediemonas-like organisms</taxon>
        <taxon>Kipferlia</taxon>
    </lineage>
</organism>
<name>A0A391NS97_9EUKA</name>
<evidence type="ECO:0000313" key="1">
    <source>
        <dbReference type="EMBL" id="GCA64127.1"/>
    </source>
</evidence>
<evidence type="ECO:0000313" key="2">
    <source>
        <dbReference type="Proteomes" id="UP000265618"/>
    </source>
</evidence>